<organism evidence="17 18">
    <name type="scientific">Candidatus Coatesbacteria bacterium 4484_99</name>
    <dbReference type="NCBI Taxonomy" id="1970774"/>
    <lineage>
        <taxon>Bacteria</taxon>
        <taxon>Candidatus Coatesiibacteriota</taxon>
    </lineage>
</organism>
<feature type="active site" description="Proton acceptor" evidence="16">
    <location>
        <position position="109"/>
    </location>
</feature>
<dbReference type="AlphaFoldDB" id="A0A1W9S2F0"/>
<evidence type="ECO:0000256" key="16">
    <source>
        <dbReference type="HAMAP-Rule" id="MF_01274"/>
    </source>
</evidence>
<reference evidence="18" key="1">
    <citation type="submission" date="2017-03" db="EMBL/GenBank/DDBJ databases">
        <title>Novel pathways for hydrocarbon cycling and metabolic interdependencies in hydrothermal sediment communities.</title>
        <authorList>
            <person name="Dombrowski N."/>
            <person name="Seitz K."/>
            <person name="Teske A."/>
            <person name="Baker B."/>
        </authorList>
    </citation>
    <scope>NUCLEOTIDE SEQUENCE [LARGE SCALE GENOMIC DNA]</scope>
</reference>
<accession>A0A1W9S2F0</accession>
<keyword evidence="13 16" id="KW-0173">Coenzyme A biosynthesis</keyword>
<evidence type="ECO:0000256" key="4">
    <source>
        <dbReference type="ARBA" id="ARBA00005225"/>
    </source>
</evidence>
<gene>
    <name evidence="16" type="primary">coaX</name>
    <name evidence="17" type="ORF">B6D57_01950</name>
</gene>
<dbReference type="Proteomes" id="UP000192611">
    <property type="component" value="Unassembled WGS sequence"/>
</dbReference>
<keyword evidence="8 16" id="KW-0808">Transferase</keyword>
<dbReference type="GO" id="GO:0004594">
    <property type="term" value="F:pantothenate kinase activity"/>
    <property type="evidence" value="ECO:0007669"/>
    <property type="project" value="UniProtKB-UniRule"/>
</dbReference>
<evidence type="ECO:0000256" key="5">
    <source>
        <dbReference type="ARBA" id="ARBA00011738"/>
    </source>
</evidence>
<protein>
    <recommendedName>
        <fullName evidence="15 16">Type III pantothenate kinase</fullName>
        <ecNumber evidence="6 16">2.7.1.33</ecNumber>
    </recommendedName>
    <alternativeName>
        <fullName evidence="16">PanK-III</fullName>
    </alternativeName>
    <alternativeName>
        <fullName evidence="16">Pantothenic acid kinase</fullName>
    </alternativeName>
</protein>
<dbReference type="InterPro" id="IPR043129">
    <property type="entry name" value="ATPase_NBD"/>
</dbReference>
<sequence length="255" mass="27601">MDELIAVDIGNTNITLGLFKDKEIGDRFRISTNRNATTDECFFWLKDMFPLWEQTSGIRSIVCSVVPSLTEPVSGAIERITGKKPLIVSSDLNLGIEILYNPPEDVGADRIANAVAVSEFYQLPAVVIDLGTATTFDIVSGNREYIGGLISPGIETSLSNLFQRAARLFPTDLIPVKSVIGKNTSDAIRAGTLYTAVDGIEGVTDRIESEIGKLSSVIITGGLAEIVSGVLRRDVIVDINITLKGLYKIAERNPQ</sequence>
<evidence type="ECO:0000256" key="10">
    <source>
        <dbReference type="ARBA" id="ARBA00022777"/>
    </source>
</evidence>
<evidence type="ECO:0000256" key="2">
    <source>
        <dbReference type="ARBA" id="ARBA00001958"/>
    </source>
</evidence>
<dbReference type="SUPFAM" id="SSF53067">
    <property type="entry name" value="Actin-like ATPase domain"/>
    <property type="match status" value="2"/>
</dbReference>
<evidence type="ECO:0000256" key="1">
    <source>
        <dbReference type="ARBA" id="ARBA00001206"/>
    </source>
</evidence>
<evidence type="ECO:0000256" key="3">
    <source>
        <dbReference type="ARBA" id="ARBA00004496"/>
    </source>
</evidence>
<dbReference type="GO" id="GO:0015937">
    <property type="term" value="P:coenzyme A biosynthetic process"/>
    <property type="evidence" value="ECO:0007669"/>
    <property type="project" value="UniProtKB-UniRule"/>
</dbReference>
<keyword evidence="11 16" id="KW-0067">ATP-binding</keyword>
<dbReference type="GO" id="GO:0005737">
    <property type="term" value="C:cytoplasm"/>
    <property type="evidence" value="ECO:0007669"/>
    <property type="project" value="UniProtKB-SubCell"/>
</dbReference>
<comment type="cofactor">
    <cofactor evidence="16">
        <name>NH4(+)</name>
        <dbReference type="ChEBI" id="CHEBI:28938"/>
    </cofactor>
    <cofactor evidence="16">
        <name>K(+)</name>
        <dbReference type="ChEBI" id="CHEBI:29103"/>
    </cofactor>
    <text evidence="16">A monovalent cation. Ammonium or potassium.</text>
</comment>
<dbReference type="PANTHER" id="PTHR34265:SF1">
    <property type="entry name" value="TYPE III PANTOTHENATE KINASE"/>
    <property type="match status" value="1"/>
</dbReference>
<dbReference type="GO" id="GO:0005524">
    <property type="term" value="F:ATP binding"/>
    <property type="evidence" value="ECO:0007669"/>
    <property type="project" value="UniProtKB-UniRule"/>
</dbReference>
<evidence type="ECO:0000256" key="12">
    <source>
        <dbReference type="ARBA" id="ARBA00022958"/>
    </source>
</evidence>
<evidence type="ECO:0000256" key="8">
    <source>
        <dbReference type="ARBA" id="ARBA00022679"/>
    </source>
</evidence>
<evidence type="ECO:0000313" key="18">
    <source>
        <dbReference type="Proteomes" id="UP000192611"/>
    </source>
</evidence>
<feature type="binding site" evidence="16">
    <location>
        <begin position="8"/>
        <end position="15"/>
    </location>
    <ligand>
        <name>ATP</name>
        <dbReference type="ChEBI" id="CHEBI:30616"/>
    </ligand>
</feature>
<feature type="binding site" evidence="16">
    <location>
        <position position="129"/>
    </location>
    <ligand>
        <name>K(+)</name>
        <dbReference type="ChEBI" id="CHEBI:29103"/>
    </ligand>
</feature>
<dbReference type="GO" id="GO:0046872">
    <property type="term" value="F:metal ion binding"/>
    <property type="evidence" value="ECO:0007669"/>
    <property type="project" value="UniProtKB-KW"/>
</dbReference>
<dbReference type="EC" id="2.7.1.33" evidence="6 16"/>
<keyword evidence="7 16" id="KW-0963">Cytoplasm</keyword>
<dbReference type="CDD" id="cd24015">
    <property type="entry name" value="ASKHA_NBD_PanK-III"/>
    <property type="match status" value="1"/>
</dbReference>
<dbReference type="NCBIfam" id="TIGR00671">
    <property type="entry name" value="baf"/>
    <property type="match status" value="1"/>
</dbReference>
<keyword evidence="16" id="KW-0479">Metal-binding</keyword>
<evidence type="ECO:0000256" key="7">
    <source>
        <dbReference type="ARBA" id="ARBA00022490"/>
    </source>
</evidence>
<evidence type="ECO:0000256" key="13">
    <source>
        <dbReference type="ARBA" id="ARBA00022993"/>
    </source>
</evidence>
<comment type="function">
    <text evidence="16">Catalyzes the phosphorylation of pantothenate (Pan), the first step in CoA biosynthesis.</text>
</comment>
<comment type="pathway">
    <text evidence="4 16">Cofactor biosynthesis; coenzyme A biosynthesis; CoA from (R)-pantothenate: step 1/5.</text>
</comment>
<feature type="binding site" evidence="16">
    <location>
        <begin position="107"/>
        <end position="110"/>
    </location>
    <ligand>
        <name>substrate</name>
    </ligand>
</feature>
<comment type="caution">
    <text evidence="17">The sequence shown here is derived from an EMBL/GenBank/DDBJ whole genome shotgun (WGS) entry which is preliminary data.</text>
</comment>
<proteinExistence type="inferred from homology"/>
<feature type="binding site" evidence="16">
    <location>
        <position position="100"/>
    </location>
    <ligand>
        <name>substrate</name>
    </ligand>
</feature>
<dbReference type="Gene3D" id="3.30.420.40">
    <property type="match status" value="2"/>
</dbReference>
<feature type="binding site" evidence="16">
    <location>
        <position position="132"/>
    </location>
    <ligand>
        <name>ATP</name>
        <dbReference type="ChEBI" id="CHEBI:30616"/>
    </ligand>
</feature>
<evidence type="ECO:0000256" key="6">
    <source>
        <dbReference type="ARBA" id="ARBA00012102"/>
    </source>
</evidence>
<comment type="subunit">
    <text evidence="5 16">Homodimer.</text>
</comment>
<evidence type="ECO:0000256" key="14">
    <source>
        <dbReference type="ARBA" id="ARBA00038036"/>
    </source>
</evidence>
<dbReference type="InterPro" id="IPR004619">
    <property type="entry name" value="Type_III_PanK"/>
</dbReference>
<keyword evidence="9 16" id="KW-0547">Nucleotide-binding</keyword>
<dbReference type="Pfam" id="PF03309">
    <property type="entry name" value="Pan_kinase"/>
    <property type="match status" value="1"/>
</dbReference>
<dbReference type="EMBL" id="NATQ01000026">
    <property type="protein sequence ID" value="OQX90817.1"/>
    <property type="molecule type" value="Genomic_DNA"/>
</dbReference>
<evidence type="ECO:0000256" key="15">
    <source>
        <dbReference type="ARBA" id="ARBA00040883"/>
    </source>
</evidence>
<keyword evidence="10 16" id="KW-0418">Kinase</keyword>
<feature type="binding site" evidence="16">
    <location>
        <position position="184"/>
    </location>
    <ligand>
        <name>substrate</name>
    </ligand>
</feature>
<dbReference type="UniPathway" id="UPA00241">
    <property type="reaction ID" value="UER00352"/>
</dbReference>
<keyword evidence="12 16" id="KW-0630">Potassium</keyword>
<name>A0A1W9S2F0_9BACT</name>
<evidence type="ECO:0000256" key="9">
    <source>
        <dbReference type="ARBA" id="ARBA00022741"/>
    </source>
</evidence>
<evidence type="ECO:0000313" key="17">
    <source>
        <dbReference type="EMBL" id="OQX90817.1"/>
    </source>
</evidence>
<evidence type="ECO:0000256" key="11">
    <source>
        <dbReference type="ARBA" id="ARBA00022840"/>
    </source>
</evidence>
<comment type="cofactor">
    <cofactor evidence="2">
        <name>K(+)</name>
        <dbReference type="ChEBI" id="CHEBI:29103"/>
    </cofactor>
</comment>
<comment type="subcellular location">
    <subcellularLocation>
        <location evidence="3 16">Cytoplasm</location>
    </subcellularLocation>
</comment>
<dbReference type="PANTHER" id="PTHR34265">
    <property type="entry name" value="TYPE III PANTOTHENATE KINASE"/>
    <property type="match status" value="1"/>
</dbReference>
<dbReference type="HAMAP" id="MF_01274">
    <property type="entry name" value="Pantothen_kinase_3"/>
    <property type="match status" value="1"/>
</dbReference>
<comment type="catalytic activity">
    <reaction evidence="1 16">
        <text>(R)-pantothenate + ATP = (R)-4'-phosphopantothenate + ADP + H(+)</text>
        <dbReference type="Rhea" id="RHEA:16373"/>
        <dbReference type="ChEBI" id="CHEBI:10986"/>
        <dbReference type="ChEBI" id="CHEBI:15378"/>
        <dbReference type="ChEBI" id="CHEBI:29032"/>
        <dbReference type="ChEBI" id="CHEBI:30616"/>
        <dbReference type="ChEBI" id="CHEBI:456216"/>
        <dbReference type="EC" id="2.7.1.33"/>
    </reaction>
</comment>
<comment type="similarity">
    <text evidence="14 16">Belongs to the type III pantothenate kinase family.</text>
</comment>